<keyword evidence="7" id="KW-1185">Reference proteome</keyword>
<dbReference type="PANTHER" id="PTHR11575:SF6">
    <property type="entry name" value="2',3'-CYCLIC-NUCLEOTIDE 2'-PHOSPHODIESTERASE_3'-NUCLEOTIDASE"/>
    <property type="match status" value="1"/>
</dbReference>
<accession>A0A840X8Z4</accession>
<evidence type="ECO:0000313" key="6">
    <source>
        <dbReference type="EMBL" id="MBB5517197.1"/>
    </source>
</evidence>
<organism evidence="6 7">
    <name type="scientific">Rubricella aquisinus</name>
    <dbReference type="NCBI Taxonomy" id="2028108"/>
    <lineage>
        <taxon>Bacteria</taxon>
        <taxon>Pseudomonadati</taxon>
        <taxon>Pseudomonadota</taxon>
        <taxon>Alphaproteobacteria</taxon>
        <taxon>Rhodobacterales</taxon>
        <taxon>Paracoccaceae</taxon>
        <taxon>Rubricella</taxon>
    </lineage>
</organism>
<dbReference type="Gene3D" id="3.60.21.10">
    <property type="match status" value="1"/>
</dbReference>
<dbReference type="PRINTS" id="PR01607">
    <property type="entry name" value="APYRASEFAMLY"/>
</dbReference>
<dbReference type="RefSeq" id="WP_184013148.1">
    <property type="nucleotide sequence ID" value="NZ_JACIJS010000016.1"/>
</dbReference>
<dbReference type="InterPro" id="IPR004843">
    <property type="entry name" value="Calcineurin-like_PHP"/>
</dbReference>
<dbReference type="GO" id="GO:0046872">
    <property type="term" value="F:metal ion binding"/>
    <property type="evidence" value="ECO:0007669"/>
    <property type="project" value="InterPro"/>
</dbReference>
<evidence type="ECO:0000256" key="3">
    <source>
        <dbReference type="RuleBase" id="RU362119"/>
    </source>
</evidence>
<dbReference type="GO" id="GO:0008254">
    <property type="term" value="F:3'-nucleotidase activity"/>
    <property type="evidence" value="ECO:0007669"/>
    <property type="project" value="UniProtKB-EC"/>
</dbReference>
<evidence type="ECO:0000256" key="2">
    <source>
        <dbReference type="ARBA" id="ARBA00022729"/>
    </source>
</evidence>
<evidence type="ECO:0000259" key="5">
    <source>
        <dbReference type="Pfam" id="PF02872"/>
    </source>
</evidence>
<dbReference type="Pfam" id="PF02872">
    <property type="entry name" value="5_nucleotid_C"/>
    <property type="match status" value="1"/>
</dbReference>
<dbReference type="SUPFAM" id="SSF56300">
    <property type="entry name" value="Metallo-dependent phosphatases"/>
    <property type="match status" value="1"/>
</dbReference>
<keyword evidence="3" id="KW-0547">Nucleotide-binding</keyword>
<dbReference type="EMBL" id="JACIJS010000016">
    <property type="protein sequence ID" value="MBB5517197.1"/>
    <property type="molecule type" value="Genomic_DNA"/>
</dbReference>
<comment type="caution">
    <text evidence="6">The sequence shown here is derived from an EMBL/GenBank/DDBJ whole genome shotgun (WGS) entry which is preliminary data.</text>
</comment>
<name>A0A840X8Z4_9RHOB</name>
<evidence type="ECO:0000313" key="7">
    <source>
        <dbReference type="Proteomes" id="UP000553766"/>
    </source>
</evidence>
<dbReference type="PANTHER" id="PTHR11575">
    <property type="entry name" value="5'-NUCLEOTIDASE-RELATED"/>
    <property type="match status" value="1"/>
</dbReference>
<reference evidence="6 7" key="1">
    <citation type="submission" date="2020-08" db="EMBL/GenBank/DDBJ databases">
        <title>Genomic Encyclopedia of Type Strains, Phase IV (KMG-IV): sequencing the most valuable type-strain genomes for metagenomic binning, comparative biology and taxonomic classification.</title>
        <authorList>
            <person name="Goeker M."/>
        </authorList>
    </citation>
    <scope>NUCLEOTIDE SEQUENCE [LARGE SCALE GENOMIC DNA]</scope>
    <source>
        <strain evidence="6 7">DSM 103377</strain>
    </source>
</reference>
<dbReference type="PROSITE" id="PS00786">
    <property type="entry name" value="5_NUCLEOTIDASE_2"/>
    <property type="match status" value="1"/>
</dbReference>
<keyword evidence="3 6" id="KW-0378">Hydrolase</keyword>
<comment type="similarity">
    <text evidence="1 3">Belongs to the 5'-nucleotidase family.</text>
</comment>
<dbReference type="Proteomes" id="UP000553766">
    <property type="component" value="Unassembled WGS sequence"/>
</dbReference>
<dbReference type="AlphaFoldDB" id="A0A840X8Z4"/>
<feature type="domain" description="Calcineurin-like phosphoesterase" evidence="4">
    <location>
        <begin position="17"/>
        <end position="243"/>
    </location>
</feature>
<dbReference type="EC" id="3.1.3.6" evidence="6"/>
<dbReference type="EC" id="3.1.4.16" evidence="6"/>
<dbReference type="InterPro" id="IPR006146">
    <property type="entry name" value="5'-Nucleotdase_CS"/>
</dbReference>
<dbReference type="InterPro" id="IPR008334">
    <property type="entry name" value="5'-Nucleotdase_C"/>
</dbReference>
<protein>
    <submittedName>
        <fullName evidence="6">2',3'-cyclic-nucleotide 2'-phosphodiesterase/3'-nucleotidase</fullName>
        <ecNumber evidence="6">3.1.3.6</ecNumber>
        <ecNumber evidence="6">3.1.4.16</ecNumber>
    </submittedName>
</protein>
<dbReference type="GO" id="GO:0030288">
    <property type="term" value="C:outer membrane-bounded periplasmic space"/>
    <property type="evidence" value="ECO:0007669"/>
    <property type="project" value="TreeGrafter"/>
</dbReference>
<feature type="domain" description="5'-Nucleotidase C-terminal" evidence="5">
    <location>
        <begin position="347"/>
        <end position="525"/>
    </location>
</feature>
<dbReference type="InterPro" id="IPR029052">
    <property type="entry name" value="Metallo-depent_PP-like"/>
</dbReference>
<proteinExistence type="inferred from homology"/>
<dbReference type="InterPro" id="IPR036907">
    <property type="entry name" value="5'-Nucleotdase_C_sf"/>
</dbReference>
<dbReference type="Gene3D" id="3.90.780.10">
    <property type="entry name" value="5'-Nucleotidase, C-terminal domain"/>
    <property type="match status" value="1"/>
</dbReference>
<evidence type="ECO:0000256" key="1">
    <source>
        <dbReference type="ARBA" id="ARBA00006654"/>
    </source>
</evidence>
<dbReference type="InterPro" id="IPR006179">
    <property type="entry name" value="5_nucleotidase/apyrase"/>
</dbReference>
<dbReference type="GO" id="GO:0000166">
    <property type="term" value="F:nucleotide binding"/>
    <property type="evidence" value="ECO:0007669"/>
    <property type="project" value="UniProtKB-KW"/>
</dbReference>
<keyword evidence="2" id="KW-0732">Signal</keyword>
<dbReference type="SUPFAM" id="SSF55816">
    <property type="entry name" value="5'-nucleotidase (syn. UDP-sugar hydrolase), C-terminal domain"/>
    <property type="match status" value="1"/>
</dbReference>
<evidence type="ECO:0000259" key="4">
    <source>
        <dbReference type="Pfam" id="PF00149"/>
    </source>
</evidence>
<dbReference type="Pfam" id="PF00149">
    <property type="entry name" value="Metallophos"/>
    <property type="match status" value="1"/>
</dbReference>
<gene>
    <name evidence="6" type="ORF">FHS89_003244</name>
</gene>
<sequence length="602" mass="64338">MTKPHAPRNPIHTAHRLRLLVTSDLHMHLRPRDLLTGAEEARGLLALAGPIEAARAAGHATLLLDNGDFLQGTPMGEWHNRDGRAHPHPLIATMNALGFDASTLGNHEFDYGTEYLAEVLDQADFPILNCNLDITPALPTRPSLIVERDIGGVPLRIGITGTVPQRIMVWSRHLLKGRAMVTPPEQAVVEEAARLRAAGADLVICLAHAGIVPPGHPEEDSENGALRIAQTGAVDALICGHQHLSFPGDFLHDGAGIDATRGTLAGCPAIMPGWAGEVLGQLDLHLVHEAGAWRVTDHSARLIPCDPAAVPPALARLSDRAEEATTARLSKPLSHFPAPLETGFALVEDCTAMRLIHAAQIWALDLLLPQDAAGPRLSSVAAFRTGGRAGPDGFTRVPAGPLSLRAVADLYPYENGFTAVEVTGAVLRDWLEMSAGALSQLTPGQPRPLLRPGAPGFNFDMIAGVTYRIDLGHPAAFDLSGVQVAERGRVQELSYQGQPVTDDQRFIVATNSYRAAGGGRFPHLADQREVIATDRATASLLAAFLEAHPDGPPVPDRGWSLTAPPGAQALFDGDRTLSPRFSYPRAEMTGTRDGFGQWVFTF</sequence>
<dbReference type="GO" id="GO:0008663">
    <property type="term" value="F:2',3'-cyclic-nucleotide 2'-phosphodiesterase activity"/>
    <property type="evidence" value="ECO:0007669"/>
    <property type="project" value="UniProtKB-EC"/>
</dbReference>
<dbReference type="GO" id="GO:0009166">
    <property type="term" value="P:nucleotide catabolic process"/>
    <property type="evidence" value="ECO:0007669"/>
    <property type="project" value="InterPro"/>
</dbReference>